<reference evidence="4 5" key="1">
    <citation type="submission" date="2015-08" db="EMBL/GenBank/DDBJ databases">
        <title>Draft genome sequence of cellulolytic and xylanolytic Paenibacillus sp. A59, isolated from a decaying forest soil from Patagonia, Argentina.</title>
        <authorList>
            <person name="Ghio S."/>
            <person name="Caceres A.M."/>
            <person name="Talia P."/>
            <person name="Grasso D."/>
            <person name="Campos E."/>
        </authorList>
    </citation>
    <scope>NUCLEOTIDE SEQUENCE [LARGE SCALE GENOMIC DNA]</scope>
    <source>
        <strain evidence="4 5">A59</strain>
    </source>
</reference>
<keyword evidence="5" id="KW-1185">Reference proteome</keyword>
<dbReference type="GO" id="GO:0005737">
    <property type="term" value="C:cytoplasm"/>
    <property type="evidence" value="ECO:0007669"/>
    <property type="project" value="TreeGrafter"/>
</dbReference>
<dbReference type="Proteomes" id="UP000037688">
    <property type="component" value="Unassembled WGS sequence"/>
</dbReference>
<evidence type="ECO:0000256" key="3">
    <source>
        <dbReference type="PIRSR" id="PIRSR016184-1"/>
    </source>
</evidence>
<dbReference type="GO" id="GO:0016853">
    <property type="term" value="F:isomerase activity"/>
    <property type="evidence" value="ECO:0007669"/>
    <property type="project" value="UniProtKB-KW"/>
</dbReference>
<dbReference type="EMBL" id="LITU01000059">
    <property type="protein sequence ID" value="KOY15848.1"/>
    <property type="molecule type" value="Genomic_DNA"/>
</dbReference>
<proteinExistence type="inferred from homology"/>
<dbReference type="SUPFAM" id="SSF54506">
    <property type="entry name" value="Diaminopimelate epimerase-like"/>
    <property type="match status" value="1"/>
</dbReference>
<dbReference type="PANTHER" id="PTHR13774">
    <property type="entry name" value="PHENAZINE BIOSYNTHESIS PROTEIN"/>
    <property type="match status" value="1"/>
</dbReference>
<organism evidence="4 5">
    <name type="scientific">Paenibacillus xylanivorans</name>
    <dbReference type="NCBI Taxonomy" id="1705561"/>
    <lineage>
        <taxon>Bacteria</taxon>
        <taxon>Bacillati</taxon>
        <taxon>Bacillota</taxon>
        <taxon>Bacilli</taxon>
        <taxon>Bacillales</taxon>
        <taxon>Paenibacillaceae</taxon>
        <taxon>Paenibacillus</taxon>
    </lineage>
</organism>
<dbReference type="PIRSF" id="PIRSF016184">
    <property type="entry name" value="PhzC_PhzF"/>
    <property type="match status" value="1"/>
</dbReference>
<dbReference type="OrthoDB" id="9788221at2"/>
<protein>
    <submittedName>
        <fullName evidence="4">Phenazine biosynthesis protein PhzF</fullName>
    </submittedName>
</protein>
<dbReference type="Gene3D" id="3.10.310.10">
    <property type="entry name" value="Diaminopimelate Epimerase, Chain A, domain 1"/>
    <property type="match status" value="2"/>
</dbReference>
<keyword evidence="2" id="KW-0413">Isomerase</keyword>
<accession>A0A0M9BNG2</accession>
<dbReference type="NCBIfam" id="TIGR00654">
    <property type="entry name" value="PhzF_family"/>
    <property type="match status" value="1"/>
</dbReference>
<comment type="caution">
    <text evidence="4">The sequence shown here is derived from an EMBL/GenBank/DDBJ whole genome shotgun (WGS) entry which is preliminary data.</text>
</comment>
<evidence type="ECO:0000256" key="2">
    <source>
        <dbReference type="ARBA" id="ARBA00023235"/>
    </source>
</evidence>
<comment type="similarity">
    <text evidence="1">Belongs to the PhzF family.</text>
</comment>
<dbReference type="PATRIC" id="fig|1705561.3.peg.2817"/>
<dbReference type="InterPro" id="IPR003719">
    <property type="entry name" value="Phenazine_PhzF-like"/>
</dbReference>
<name>A0A0M9BNG2_9BACL</name>
<dbReference type="RefSeq" id="WP_053781451.1">
    <property type="nucleotide sequence ID" value="NZ_LITU01000059.1"/>
</dbReference>
<feature type="active site" evidence="3">
    <location>
        <position position="46"/>
    </location>
</feature>
<dbReference type="Pfam" id="PF02567">
    <property type="entry name" value="PhzC-PhzF"/>
    <property type="match status" value="1"/>
</dbReference>
<evidence type="ECO:0000256" key="1">
    <source>
        <dbReference type="ARBA" id="ARBA00008270"/>
    </source>
</evidence>
<dbReference type="AlphaFoldDB" id="A0A0M9BNG2"/>
<dbReference type="PANTHER" id="PTHR13774:SF39">
    <property type="entry name" value="BIOSYNTHESIS PROTEIN, PUTATIVE-RELATED"/>
    <property type="match status" value="1"/>
</dbReference>
<sequence length="292" mass="31961">MDIEVSTLHAFSDKPLGGNPAGVVLQAGHLSESQMQEIARQVGFSETAFVMPSDQADFKVRYFTPSDEVDLCGHATIALFYLMKAQHIVEVGMYTLETLAGILEVVVQNNGEVYLSQALPVFGEIVDRQNIADSLGISTDDLHAELPVQIVSTGLRDILIAVNHVDVLSKIIPDFQLIAEISKANHVVGYHVFALEPGAEVTLAECRNFAPLYDIPEESATGTSNGALLCYLHKYNQLSDPNDTIYTIRQGYTMNHPSEIRAKLTLDISNEITEIQVGGVAVHIENIRIQLS</sequence>
<evidence type="ECO:0000313" key="5">
    <source>
        <dbReference type="Proteomes" id="UP000037688"/>
    </source>
</evidence>
<evidence type="ECO:0000313" key="4">
    <source>
        <dbReference type="EMBL" id="KOY15848.1"/>
    </source>
</evidence>
<gene>
    <name evidence="4" type="ORF">AMS66_14470</name>
</gene>